<protein>
    <submittedName>
        <fullName evidence="1">Uncharacterized protein</fullName>
    </submittedName>
</protein>
<gene>
    <name evidence="1" type="ORF">GCM10008960_40410</name>
</gene>
<accession>A0ABQ2S980</accession>
<reference evidence="2" key="1">
    <citation type="journal article" date="2019" name="Int. J. Syst. Evol. Microbiol.">
        <title>The Global Catalogue of Microorganisms (GCM) 10K type strain sequencing project: providing services to taxonomists for standard genome sequencing and annotation.</title>
        <authorList>
            <consortium name="The Broad Institute Genomics Platform"/>
            <consortium name="The Broad Institute Genome Sequencing Center for Infectious Disease"/>
            <person name="Wu L."/>
            <person name="Ma J."/>
        </authorList>
    </citation>
    <scope>NUCLEOTIDE SEQUENCE [LARGE SCALE GENOMIC DNA]</scope>
    <source>
        <strain evidence="2">JCM 31405</strain>
    </source>
</reference>
<dbReference type="EMBL" id="BMQN01000028">
    <property type="protein sequence ID" value="GGS10192.1"/>
    <property type="molecule type" value="Genomic_DNA"/>
</dbReference>
<evidence type="ECO:0000313" key="2">
    <source>
        <dbReference type="Proteomes" id="UP000644548"/>
    </source>
</evidence>
<evidence type="ECO:0000313" key="1">
    <source>
        <dbReference type="EMBL" id="GGS10192.1"/>
    </source>
</evidence>
<organism evidence="1 2">
    <name type="scientific">Deinococcus sedimenti</name>
    <dbReference type="NCBI Taxonomy" id="1867090"/>
    <lineage>
        <taxon>Bacteria</taxon>
        <taxon>Thermotogati</taxon>
        <taxon>Deinococcota</taxon>
        <taxon>Deinococci</taxon>
        <taxon>Deinococcales</taxon>
        <taxon>Deinococcaceae</taxon>
        <taxon>Deinococcus</taxon>
    </lineage>
</organism>
<proteinExistence type="predicted"/>
<name>A0ABQ2S980_9DEIO</name>
<keyword evidence="2" id="KW-1185">Reference proteome</keyword>
<dbReference type="RefSeq" id="WP_189074922.1">
    <property type="nucleotide sequence ID" value="NZ_BMQN01000028.1"/>
</dbReference>
<dbReference type="Proteomes" id="UP000644548">
    <property type="component" value="Unassembled WGS sequence"/>
</dbReference>
<comment type="caution">
    <text evidence="1">The sequence shown here is derived from an EMBL/GenBank/DDBJ whole genome shotgun (WGS) entry which is preliminary data.</text>
</comment>
<sequence>MPFTPGDRLPAEVRDAQDGVLYHVVRPDLQLVTFVRLAGTWHWRFLNGSQPDGMGTWADAQRIQAGGDP</sequence>